<protein>
    <submittedName>
        <fullName evidence="1">Isoleucyl-tRNA synthetase, putative</fullName>
    </submittedName>
</protein>
<sequence>MNPVDLFNQVKELIANKDFDGAKQFIEEKRTNSVNTWNKQKACYQVLKVLTVF</sequence>
<dbReference type="Proteomes" id="UP000074903">
    <property type="component" value="Unassembled WGS sequence"/>
</dbReference>
<keyword evidence="1" id="KW-0030">Aminoacyl-tRNA synthetase</keyword>
<dbReference type="EMBL" id="FILX01000031">
    <property type="protein sequence ID" value="CYX86611.1"/>
    <property type="molecule type" value="Genomic_DNA"/>
</dbReference>
<evidence type="ECO:0000313" key="2">
    <source>
        <dbReference type="Proteomes" id="UP000074903"/>
    </source>
</evidence>
<reference evidence="1 2" key="1">
    <citation type="submission" date="2016-02" db="EMBL/GenBank/DDBJ databases">
        <authorList>
            <consortium name="Pathogen Informatics"/>
        </authorList>
    </citation>
    <scope>NUCLEOTIDE SEQUENCE [LARGE SCALE GENOMIC DNA]</scope>
    <source>
        <strain evidence="1 2">SS993</strain>
    </source>
</reference>
<keyword evidence="1" id="KW-0436">Ligase</keyword>
<proteinExistence type="predicted"/>
<dbReference type="GO" id="GO:0004812">
    <property type="term" value="F:aminoacyl-tRNA ligase activity"/>
    <property type="evidence" value="ECO:0007669"/>
    <property type="project" value="UniProtKB-KW"/>
</dbReference>
<name>A0A116RU06_STRSU</name>
<accession>A0A116RU06</accession>
<gene>
    <name evidence="1" type="ORF">ERS132531_01527</name>
</gene>
<dbReference type="AlphaFoldDB" id="A0A116RU06"/>
<organism evidence="1 2">
    <name type="scientific">Streptococcus suis</name>
    <dbReference type="NCBI Taxonomy" id="1307"/>
    <lineage>
        <taxon>Bacteria</taxon>
        <taxon>Bacillati</taxon>
        <taxon>Bacillota</taxon>
        <taxon>Bacilli</taxon>
        <taxon>Lactobacillales</taxon>
        <taxon>Streptococcaceae</taxon>
        <taxon>Streptococcus</taxon>
    </lineage>
</organism>
<evidence type="ECO:0000313" key="1">
    <source>
        <dbReference type="EMBL" id="CYX86611.1"/>
    </source>
</evidence>